<dbReference type="OrthoDB" id="1523452at2"/>
<dbReference type="EMBL" id="QGGQ01000009">
    <property type="protein sequence ID" value="PWK21992.1"/>
    <property type="molecule type" value="Genomic_DNA"/>
</dbReference>
<sequence length="211" mass="24906">MKTILHPTYFPSIVTASIMAQNEVVWEVEDNYQKQTYRNRCNICTDRGLHSLSIPIKHVGGLQGRQKYKDVRLDNDYHWQRQHWRTLQTAYRTSPFFEYYEDELAVLFDKPHNFLLDFNFKAITIVSECLQIDHNKEKTSSYTTELPDDILDGRFLVQCKNEKEFEQEAYVQVFGDRHGFIKNVSVLDLLFNEGTNAKSYLNSFKLDFLNA</sequence>
<dbReference type="AlphaFoldDB" id="A0A316DXD2"/>
<evidence type="ECO:0000313" key="1">
    <source>
        <dbReference type="EMBL" id="MBD1262719.1"/>
    </source>
</evidence>
<dbReference type="RefSeq" id="WP_109653049.1">
    <property type="nucleotide sequence ID" value="NZ_JACWLN010000013.1"/>
</dbReference>
<comment type="caution">
    <text evidence="2">The sequence shown here is derived from an EMBL/GenBank/DDBJ whole genome shotgun (WGS) entry which is preliminary data.</text>
</comment>
<accession>A0A316DXD2</accession>
<dbReference type="Proteomes" id="UP000651837">
    <property type="component" value="Unassembled WGS sequence"/>
</dbReference>
<organism evidence="2 3">
    <name type="scientific">Maribacter polysiphoniae</name>
    <dbReference type="NCBI Taxonomy" id="429344"/>
    <lineage>
        <taxon>Bacteria</taxon>
        <taxon>Pseudomonadati</taxon>
        <taxon>Bacteroidota</taxon>
        <taxon>Flavobacteriia</taxon>
        <taxon>Flavobacteriales</taxon>
        <taxon>Flavobacteriaceae</taxon>
        <taxon>Maribacter</taxon>
    </lineage>
</organism>
<name>A0A316DXD2_9FLAO</name>
<protein>
    <submittedName>
        <fullName evidence="1">WbqC family protein</fullName>
    </submittedName>
    <submittedName>
        <fullName evidence="2">WbqC-like protein</fullName>
    </submittedName>
</protein>
<proteinExistence type="predicted"/>
<reference evidence="1 4" key="2">
    <citation type="submission" date="2020-07" db="EMBL/GenBank/DDBJ databases">
        <title>The draft genome sequence of Maribacter polysiphoniae KCTC 22021.</title>
        <authorList>
            <person name="Mu L."/>
        </authorList>
    </citation>
    <scope>NUCLEOTIDE SEQUENCE [LARGE SCALE GENOMIC DNA]</scope>
    <source>
        <strain evidence="1 4">KCTC 22021</strain>
    </source>
</reference>
<evidence type="ECO:0000313" key="3">
    <source>
        <dbReference type="Proteomes" id="UP000245667"/>
    </source>
</evidence>
<evidence type="ECO:0000313" key="2">
    <source>
        <dbReference type="EMBL" id="PWK21992.1"/>
    </source>
</evidence>
<dbReference type="EMBL" id="JACWLN010000013">
    <property type="protein sequence ID" value="MBD1262719.1"/>
    <property type="molecule type" value="Genomic_DNA"/>
</dbReference>
<gene>
    <name evidence="1" type="ORF">HZY62_19135</name>
    <name evidence="2" type="ORF">LX92_03344</name>
</gene>
<dbReference type="InterPro" id="IPR014985">
    <property type="entry name" value="WbqC"/>
</dbReference>
<evidence type="ECO:0000313" key="4">
    <source>
        <dbReference type="Proteomes" id="UP000651837"/>
    </source>
</evidence>
<dbReference type="Pfam" id="PF08889">
    <property type="entry name" value="WbqC"/>
    <property type="match status" value="1"/>
</dbReference>
<keyword evidence="4" id="KW-1185">Reference proteome</keyword>
<reference evidence="2 3" key="1">
    <citation type="submission" date="2018-05" db="EMBL/GenBank/DDBJ databases">
        <title>Genomic Encyclopedia of Archaeal and Bacterial Type Strains, Phase II (KMG-II): from individual species to whole genera.</title>
        <authorList>
            <person name="Goeker M."/>
        </authorList>
    </citation>
    <scope>NUCLEOTIDE SEQUENCE [LARGE SCALE GENOMIC DNA]</scope>
    <source>
        <strain evidence="2 3">DSM 23514</strain>
    </source>
</reference>
<dbReference type="Proteomes" id="UP000245667">
    <property type="component" value="Unassembled WGS sequence"/>
</dbReference>